<gene>
    <name evidence="1" type="ORF">GCM10007972_19020</name>
</gene>
<dbReference type="Proteomes" id="UP000602381">
    <property type="component" value="Unassembled WGS sequence"/>
</dbReference>
<accession>A0ABQ2LG23</accession>
<dbReference type="RefSeq" id="WP_150005118.1">
    <property type="nucleotide sequence ID" value="NZ_BMOV01000006.1"/>
</dbReference>
<dbReference type="EMBL" id="BMOV01000006">
    <property type="protein sequence ID" value="GGO13133.1"/>
    <property type="molecule type" value="Genomic_DNA"/>
</dbReference>
<protein>
    <submittedName>
        <fullName evidence="1">Uncharacterized protein</fullName>
    </submittedName>
</protein>
<evidence type="ECO:0000313" key="1">
    <source>
        <dbReference type="EMBL" id="GGO13133.1"/>
    </source>
</evidence>
<keyword evidence="2" id="KW-1185">Reference proteome</keyword>
<organism evidence="1 2">
    <name type="scientific">Iodidimonas muriae</name>
    <dbReference type="NCBI Taxonomy" id="261467"/>
    <lineage>
        <taxon>Bacteria</taxon>
        <taxon>Pseudomonadati</taxon>
        <taxon>Pseudomonadota</taxon>
        <taxon>Alphaproteobacteria</taxon>
        <taxon>Iodidimonadales</taxon>
        <taxon>Iodidimonadaceae</taxon>
        <taxon>Iodidimonas</taxon>
    </lineage>
</organism>
<name>A0ABQ2LG23_9PROT</name>
<sequence length="750" mass="83628">MSIRIILSLLMLLAGGGARGTVFIPEAAIKTGYGPTSEAWSTHWSGACAERVGIEIGYTGHSEIQNMLPRVTDYVRGAVPHVLSQCPQANIIQVNVPGRPANPRPVYQFEMHRNAGWVAQNALWYSDLVRDTLAQGYLPAEMGYHNGLVRFQDGRFEAIYGKMLRSHLVGTDIERHMQEGTSPPRVSHHTISGHWYELGSERPNGQCTASRDGYALWGSFTMVINRGHSNVQMIRKFCAEAGEKGHSDELYLSPPSPSGFKRLWGIEWVKFTDSLHKQLADLDLDTADDLQTFIRTRKALYKSQKLTLYPAQDNWCMNRRMDAYYTVPSEDRNQAFGGNYAKALGERARQVVNEYCGDALTASVSNYREGDETPWDRMSFQFRPIQASAFGNDKGYLKLLDQHLSERAQAHLEYLNANHLGPACSDAPFCELPGGRYLNAIYNGRGDLVQEMDQLQRAEVNEMLSRQMAQVNMTENPITQLLSGMIEADDGLIVGAANKYMYAYAAWGAQCLKSGAKTRTFVHTTSGTETINFDGSTDYEPGQTYEAEYTINPEFFPLLERVGSHYGAQDSTSPLLNKAQRLVLQGLVQMKNNYDCTSPEVARFERNLIALAEDDLNGQPLRVLSVPAVGVTKQVQPTQTASPAQSTEVPVQQVPDEARQAAPMAAPAKSSTSTLSTAERYAKMNAEIKTLSDAFLAEINVMNVNFQADMQKAGTDAKRLEMLREFNNETARIRTKLERETQAIKDKYKD</sequence>
<reference evidence="2" key="1">
    <citation type="journal article" date="2019" name="Int. J. Syst. Evol. Microbiol.">
        <title>The Global Catalogue of Microorganisms (GCM) 10K type strain sequencing project: providing services to taxonomists for standard genome sequencing and annotation.</title>
        <authorList>
            <consortium name="The Broad Institute Genomics Platform"/>
            <consortium name="The Broad Institute Genome Sequencing Center for Infectious Disease"/>
            <person name="Wu L."/>
            <person name="Ma J."/>
        </authorList>
    </citation>
    <scope>NUCLEOTIDE SEQUENCE [LARGE SCALE GENOMIC DNA]</scope>
    <source>
        <strain evidence="2">JCM 17843</strain>
    </source>
</reference>
<comment type="caution">
    <text evidence="1">The sequence shown here is derived from an EMBL/GenBank/DDBJ whole genome shotgun (WGS) entry which is preliminary data.</text>
</comment>
<evidence type="ECO:0000313" key="2">
    <source>
        <dbReference type="Proteomes" id="UP000602381"/>
    </source>
</evidence>
<proteinExistence type="predicted"/>